<evidence type="ECO:0000313" key="2">
    <source>
        <dbReference type="Proteomes" id="UP000585474"/>
    </source>
</evidence>
<dbReference type="Proteomes" id="UP000585474">
    <property type="component" value="Unassembled WGS sequence"/>
</dbReference>
<gene>
    <name evidence="1" type="ORF">Acr_00g0031010</name>
</gene>
<proteinExistence type="predicted"/>
<dbReference type="EMBL" id="BJWL01000200">
    <property type="protein sequence ID" value="GFS33871.1"/>
    <property type="molecule type" value="Genomic_DNA"/>
</dbReference>
<sequence length="127" mass="14130">MHLCSRCLPRPSASSPLDNRACPMANTSQAPDLEGLHREIHGMAEQMRIMNENNARLLQLLANNLPRIPPALVPENHPPHRPRWSGMPLLGLRATTVLIEPSDNGLPPHILSEKRVPPQSLDHLAKF</sequence>
<dbReference type="AlphaFoldDB" id="A0A7J0DEZ9"/>
<reference evidence="2" key="1">
    <citation type="submission" date="2019-07" db="EMBL/GenBank/DDBJ databases">
        <title>De Novo Assembly of kiwifruit Actinidia rufa.</title>
        <authorList>
            <person name="Sugita-Konishi S."/>
            <person name="Sato K."/>
            <person name="Mori E."/>
            <person name="Abe Y."/>
            <person name="Kisaki G."/>
            <person name="Hamano K."/>
            <person name="Suezawa K."/>
            <person name="Otani M."/>
            <person name="Fukuda T."/>
            <person name="Manabe T."/>
            <person name="Gomi K."/>
            <person name="Tabuchi M."/>
            <person name="Akimitsu K."/>
            <person name="Kataoka I."/>
        </authorList>
    </citation>
    <scope>NUCLEOTIDE SEQUENCE [LARGE SCALE GENOMIC DNA]</scope>
    <source>
        <strain evidence="2">cv. Fuchu</strain>
    </source>
</reference>
<keyword evidence="2" id="KW-1185">Reference proteome</keyword>
<organism evidence="1 2">
    <name type="scientific">Actinidia rufa</name>
    <dbReference type="NCBI Taxonomy" id="165716"/>
    <lineage>
        <taxon>Eukaryota</taxon>
        <taxon>Viridiplantae</taxon>
        <taxon>Streptophyta</taxon>
        <taxon>Embryophyta</taxon>
        <taxon>Tracheophyta</taxon>
        <taxon>Spermatophyta</taxon>
        <taxon>Magnoliopsida</taxon>
        <taxon>eudicotyledons</taxon>
        <taxon>Gunneridae</taxon>
        <taxon>Pentapetalae</taxon>
        <taxon>asterids</taxon>
        <taxon>Ericales</taxon>
        <taxon>Actinidiaceae</taxon>
        <taxon>Actinidia</taxon>
    </lineage>
</organism>
<protein>
    <submittedName>
        <fullName evidence="1">Uncharacterized protein</fullName>
    </submittedName>
</protein>
<evidence type="ECO:0000313" key="1">
    <source>
        <dbReference type="EMBL" id="GFS33871.1"/>
    </source>
</evidence>
<name>A0A7J0DEZ9_9ERIC</name>
<accession>A0A7J0DEZ9</accession>
<comment type="caution">
    <text evidence="1">The sequence shown here is derived from an EMBL/GenBank/DDBJ whole genome shotgun (WGS) entry which is preliminary data.</text>
</comment>